<organism evidence="2 3">
    <name type="scientific">Candidatus Ryanbacteria bacterium RIFCSPLOWO2_02_FULL_45_11c</name>
    <dbReference type="NCBI Taxonomy" id="1802128"/>
    <lineage>
        <taxon>Bacteria</taxon>
        <taxon>Candidatus Ryaniibacteriota</taxon>
    </lineage>
</organism>
<dbReference type="AlphaFoldDB" id="A0A1G2H1C2"/>
<accession>A0A1G2H1C2</accession>
<evidence type="ECO:0000313" key="2">
    <source>
        <dbReference type="EMBL" id="OGZ56169.1"/>
    </source>
</evidence>
<protein>
    <submittedName>
        <fullName evidence="2">Uncharacterized protein</fullName>
    </submittedName>
</protein>
<proteinExistence type="predicted"/>
<feature type="region of interest" description="Disordered" evidence="1">
    <location>
        <begin position="71"/>
        <end position="101"/>
    </location>
</feature>
<dbReference type="Proteomes" id="UP000178186">
    <property type="component" value="Unassembled WGS sequence"/>
</dbReference>
<dbReference type="EMBL" id="MHNY01000019">
    <property type="protein sequence ID" value="OGZ56169.1"/>
    <property type="molecule type" value="Genomic_DNA"/>
</dbReference>
<evidence type="ECO:0000256" key="1">
    <source>
        <dbReference type="SAM" id="MobiDB-lite"/>
    </source>
</evidence>
<evidence type="ECO:0000313" key="3">
    <source>
        <dbReference type="Proteomes" id="UP000178186"/>
    </source>
</evidence>
<name>A0A1G2H1C2_9BACT</name>
<gene>
    <name evidence="2" type="ORF">A3H64_00385</name>
</gene>
<feature type="compositionally biased region" description="Basic residues" evidence="1">
    <location>
        <begin position="71"/>
        <end position="81"/>
    </location>
</feature>
<comment type="caution">
    <text evidence="2">The sequence shown here is derived from an EMBL/GenBank/DDBJ whole genome shotgun (WGS) entry which is preliminary data.</text>
</comment>
<reference evidence="2 3" key="1">
    <citation type="journal article" date="2016" name="Nat. Commun.">
        <title>Thousands of microbial genomes shed light on interconnected biogeochemical processes in an aquifer system.</title>
        <authorList>
            <person name="Anantharaman K."/>
            <person name="Brown C.T."/>
            <person name="Hug L.A."/>
            <person name="Sharon I."/>
            <person name="Castelle C.J."/>
            <person name="Probst A.J."/>
            <person name="Thomas B.C."/>
            <person name="Singh A."/>
            <person name="Wilkins M.J."/>
            <person name="Karaoz U."/>
            <person name="Brodie E.L."/>
            <person name="Williams K.H."/>
            <person name="Hubbard S.S."/>
            <person name="Banfield J.F."/>
        </authorList>
    </citation>
    <scope>NUCLEOTIDE SEQUENCE [LARGE SCALE GENOMIC DNA]</scope>
</reference>
<sequence>MYCELRNTRKFCHCEAIGRGNPLTMQSEMRLLRGVYPALVAGLAMTKTRFIIQSHVVLTYSAVSHQERKHQRALNHSKTQHRAGNAVAVKEPGPKRPCRRMPLQEKNKESDSFYTDSYISFLVLFSL</sequence>